<dbReference type="AlphaFoldDB" id="A0A1S0U3J3"/>
<reference evidence="1" key="1">
    <citation type="submission" date="2012-04" db="EMBL/GenBank/DDBJ databases">
        <title>The Genome Sequence of Loa loa.</title>
        <authorList>
            <consortium name="The Broad Institute Genome Sequencing Platform"/>
            <consortium name="Broad Institute Genome Sequencing Center for Infectious Disease"/>
            <person name="Nutman T.B."/>
            <person name="Fink D.L."/>
            <person name="Russ C."/>
            <person name="Young S."/>
            <person name="Zeng Q."/>
            <person name="Gargeya S."/>
            <person name="Alvarado L."/>
            <person name="Berlin A."/>
            <person name="Chapman S.B."/>
            <person name="Chen Z."/>
            <person name="Freedman E."/>
            <person name="Gellesch M."/>
            <person name="Goldberg J."/>
            <person name="Griggs A."/>
            <person name="Gujja S."/>
            <person name="Heilman E.R."/>
            <person name="Heiman D."/>
            <person name="Howarth C."/>
            <person name="Mehta T."/>
            <person name="Neiman D."/>
            <person name="Pearson M."/>
            <person name="Roberts A."/>
            <person name="Saif S."/>
            <person name="Shea T."/>
            <person name="Shenoy N."/>
            <person name="Sisk P."/>
            <person name="Stolte C."/>
            <person name="Sykes S."/>
            <person name="White J."/>
            <person name="Yandava C."/>
            <person name="Haas B."/>
            <person name="Henn M.R."/>
            <person name="Nusbaum C."/>
            <person name="Birren B."/>
        </authorList>
    </citation>
    <scope>NUCLEOTIDE SEQUENCE [LARGE SCALE GENOMIC DNA]</scope>
</reference>
<dbReference type="EMBL" id="JH712118">
    <property type="protein sequence ID" value="EFO24338.1"/>
    <property type="molecule type" value="Genomic_DNA"/>
</dbReference>
<name>A0A1S0U3J3_LOALO</name>
<gene>
    <name evidence="1" type="ORF">LOAG_04153</name>
</gene>
<accession>A0A1S0U3J3</accession>
<sequence>MGFHIIVPFWKNSLGKNEPNQHAVIAYAGQEWTIRARVTKPGSVFLSKKALELSSTTAEKHIRNAHFIVEKLLYYNIERLKHSVASYTGGGLCLWYDLQCQKGLKYQLKGQTKFIHGQDGLASLRATILGGQLQLQTGADGACLAL</sequence>
<organism evidence="1">
    <name type="scientific">Loa loa</name>
    <name type="common">Eye worm</name>
    <name type="synonym">Filaria loa</name>
    <dbReference type="NCBI Taxonomy" id="7209"/>
    <lineage>
        <taxon>Eukaryota</taxon>
        <taxon>Metazoa</taxon>
        <taxon>Ecdysozoa</taxon>
        <taxon>Nematoda</taxon>
        <taxon>Chromadorea</taxon>
        <taxon>Rhabditida</taxon>
        <taxon>Spirurina</taxon>
        <taxon>Spiruromorpha</taxon>
        <taxon>Filarioidea</taxon>
        <taxon>Onchocercidae</taxon>
        <taxon>Loa</taxon>
    </lineage>
</organism>
<dbReference type="RefSeq" id="XP_003139738.1">
    <property type="nucleotide sequence ID" value="XM_003139690.1"/>
</dbReference>
<evidence type="ECO:0000313" key="1">
    <source>
        <dbReference type="EMBL" id="EFO24338.1"/>
    </source>
</evidence>
<dbReference type="InParanoid" id="A0A1S0U3J3"/>
<dbReference type="CTD" id="9941552"/>
<dbReference type="GeneID" id="9941552"/>
<protein>
    <submittedName>
        <fullName evidence="1">Uncharacterized protein</fullName>
    </submittedName>
</protein>
<proteinExistence type="predicted"/>
<dbReference type="KEGG" id="loa:LOAG_04153"/>